<dbReference type="EMBL" id="JACHWY010000001">
    <property type="protein sequence ID" value="MBB3047269.1"/>
    <property type="molecule type" value="Genomic_DNA"/>
</dbReference>
<feature type="region of interest" description="Disordered" evidence="1">
    <location>
        <begin position="311"/>
        <end position="333"/>
    </location>
</feature>
<evidence type="ECO:0000313" key="3">
    <source>
        <dbReference type="EMBL" id="MBB3047269.1"/>
    </source>
</evidence>
<organism evidence="3 4">
    <name type="scientific">Litorivivens lipolytica</name>
    <dbReference type="NCBI Taxonomy" id="1524264"/>
    <lineage>
        <taxon>Bacteria</taxon>
        <taxon>Pseudomonadati</taxon>
        <taxon>Pseudomonadota</taxon>
        <taxon>Gammaproteobacteria</taxon>
        <taxon>Litorivivens</taxon>
    </lineage>
</organism>
<protein>
    <recommendedName>
        <fullName evidence="2">Peptidase C39-like domain-containing protein</fullName>
    </recommendedName>
</protein>
<comment type="caution">
    <text evidence="3">The sequence shown here is derived from an EMBL/GenBank/DDBJ whole genome shotgun (WGS) entry which is preliminary data.</text>
</comment>
<sequence length="333" mass="37198">MNSKTESQKLASLGRAFFRRVILGLATVLVSACASVTPTTPPAQASHKLDVPFVEQDLAYCGPAALSSAMKFHGQSVDMDELIRQVYVPGREGSLTLEMTAAVRRQGMMPYPASPTLDALVKELDAGNPVLVLQNLSFNWWPQWHYALVVGYEDNGAKLLLHSGDQAYYSVPSRTFMKTWHRSDYWGLVPLPLGRIPETVSVLLYLSELEKMRETATISDSDYEAVLERSVERWPRSATAQFLMANLLQEQKRDGALAYFQRGLQLQPDNALAWNNFAFALDAEGCPLTARKAITHARTLKPFDQRLARSERELSEKQVETEPAGCEDKLPVH</sequence>
<dbReference type="Pfam" id="PF13529">
    <property type="entry name" value="Peptidase_C39_2"/>
    <property type="match status" value="1"/>
</dbReference>
<dbReference type="Proteomes" id="UP000537130">
    <property type="component" value="Unassembled WGS sequence"/>
</dbReference>
<accession>A0A7W4Z596</accession>
<evidence type="ECO:0000313" key="4">
    <source>
        <dbReference type="Proteomes" id="UP000537130"/>
    </source>
</evidence>
<reference evidence="3 4" key="1">
    <citation type="submission" date="2020-08" db="EMBL/GenBank/DDBJ databases">
        <title>Genomic Encyclopedia of Type Strains, Phase III (KMG-III): the genomes of soil and plant-associated and newly described type strains.</title>
        <authorList>
            <person name="Whitman W."/>
        </authorList>
    </citation>
    <scope>NUCLEOTIDE SEQUENCE [LARGE SCALE GENOMIC DNA]</scope>
    <source>
        <strain evidence="3 4">CECT 8654</strain>
    </source>
</reference>
<gene>
    <name evidence="3" type="ORF">FHR99_001505</name>
</gene>
<dbReference type="PROSITE" id="PS51257">
    <property type="entry name" value="PROKAR_LIPOPROTEIN"/>
    <property type="match status" value="1"/>
</dbReference>
<proteinExistence type="predicted"/>
<feature type="domain" description="Peptidase C39-like" evidence="2">
    <location>
        <begin position="49"/>
        <end position="160"/>
    </location>
</feature>
<dbReference type="Gene3D" id="1.25.40.10">
    <property type="entry name" value="Tetratricopeptide repeat domain"/>
    <property type="match status" value="1"/>
</dbReference>
<dbReference type="InterPro" id="IPR039564">
    <property type="entry name" value="Peptidase_C39-like"/>
</dbReference>
<dbReference type="AlphaFoldDB" id="A0A7W4Z596"/>
<dbReference type="InterPro" id="IPR011990">
    <property type="entry name" value="TPR-like_helical_dom_sf"/>
</dbReference>
<dbReference type="Gene3D" id="3.90.70.10">
    <property type="entry name" value="Cysteine proteinases"/>
    <property type="match status" value="1"/>
</dbReference>
<dbReference type="NCBIfam" id="NF033920">
    <property type="entry name" value="C39_PA2778_fam"/>
    <property type="match status" value="1"/>
</dbReference>
<evidence type="ECO:0000259" key="2">
    <source>
        <dbReference type="Pfam" id="PF13529"/>
    </source>
</evidence>
<dbReference type="RefSeq" id="WP_183409902.1">
    <property type="nucleotide sequence ID" value="NZ_JACHWY010000001.1"/>
</dbReference>
<keyword evidence="4" id="KW-1185">Reference proteome</keyword>
<evidence type="ECO:0000256" key="1">
    <source>
        <dbReference type="SAM" id="MobiDB-lite"/>
    </source>
</evidence>
<name>A0A7W4Z596_9GAMM</name>
<dbReference type="SUPFAM" id="SSF48452">
    <property type="entry name" value="TPR-like"/>
    <property type="match status" value="1"/>
</dbReference>